<dbReference type="GO" id="GO:0000981">
    <property type="term" value="F:DNA-binding transcription factor activity, RNA polymerase II-specific"/>
    <property type="evidence" value="ECO:0007669"/>
    <property type="project" value="TreeGrafter"/>
</dbReference>
<name>A0A2N1JDA2_9BASI</name>
<proteinExistence type="predicted"/>
<keyword evidence="12" id="KW-1185">Reference proteome</keyword>
<evidence type="ECO:0000256" key="3">
    <source>
        <dbReference type="ARBA" id="ARBA00022771"/>
    </source>
</evidence>
<dbReference type="SUPFAM" id="SSF57716">
    <property type="entry name" value="Glucocorticoid receptor-like (DNA-binding domain)"/>
    <property type="match status" value="1"/>
</dbReference>
<evidence type="ECO:0000313" key="11">
    <source>
        <dbReference type="EMBL" id="PKI84526.1"/>
    </source>
</evidence>
<dbReference type="PANTHER" id="PTHR10071:SF335">
    <property type="entry name" value="IRON-SENSING TRANSCRIPTIONAL REPRESSOR-RELATED"/>
    <property type="match status" value="1"/>
</dbReference>
<reference evidence="11 12" key="1">
    <citation type="submission" date="2017-10" db="EMBL/GenBank/DDBJ databases">
        <title>A novel species of cold-tolerant Malassezia isolated from bats.</title>
        <authorList>
            <person name="Lorch J.M."/>
            <person name="Palmer J.M."/>
            <person name="Vanderwolf K.J."/>
            <person name="Schmidt K.Z."/>
            <person name="Verant M.L."/>
            <person name="Weller T.J."/>
            <person name="Blehert D.S."/>
        </authorList>
    </citation>
    <scope>NUCLEOTIDE SEQUENCE [LARGE SCALE GENOMIC DNA]</scope>
    <source>
        <strain evidence="11 12">NWHC:44797-103</strain>
    </source>
</reference>
<dbReference type="GO" id="GO:0000978">
    <property type="term" value="F:RNA polymerase II cis-regulatory region sequence-specific DNA binding"/>
    <property type="evidence" value="ECO:0007669"/>
    <property type="project" value="TreeGrafter"/>
</dbReference>
<feature type="compositionally biased region" description="Basic and acidic residues" evidence="9">
    <location>
        <begin position="388"/>
        <end position="397"/>
    </location>
</feature>
<evidence type="ECO:0000259" key="10">
    <source>
        <dbReference type="PROSITE" id="PS50114"/>
    </source>
</evidence>
<dbReference type="PROSITE" id="PS00344">
    <property type="entry name" value="GATA_ZN_FINGER_1"/>
    <property type="match status" value="1"/>
</dbReference>
<dbReference type="GO" id="GO:0008270">
    <property type="term" value="F:zinc ion binding"/>
    <property type="evidence" value="ECO:0007669"/>
    <property type="project" value="UniProtKB-KW"/>
</dbReference>
<keyword evidence="2" id="KW-0479">Metal-binding</keyword>
<evidence type="ECO:0000313" key="12">
    <source>
        <dbReference type="Proteomes" id="UP000232875"/>
    </source>
</evidence>
<feature type="region of interest" description="Disordered" evidence="9">
    <location>
        <begin position="212"/>
        <end position="236"/>
    </location>
</feature>
<keyword evidence="6" id="KW-0804">Transcription</keyword>
<dbReference type="InterPro" id="IPR039355">
    <property type="entry name" value="Transcription_factor_GATA"/>
</dbReference>
<dbReference type="PRINTS" id="PR00619">
    <property type="entry name" value="GATAZNFINGER"/>
</dbReference>
<evidence type="ECO:0000256" key="8">
    <source>
        <dbReference type="PROSITE-ProRule" id="PRU00094"/>
    </source>
</evidence>
<feature type="region of interest" description="Disordered" evidence="9">
    <location>
        <begin position="1"/>
        <end position="100"/>
    </location>
</feature>
<gene>
    <name evidence="11" type="primary">CIR1</name>
    <name evidence="11" type="ORF">MVES_001645</name>
</gene>
<keyword evidence="3 8" id="KW-0863">Zinc-finger</keyword>
<accession>A0A2N1JDA2</accession>
<dbReference type="Gene3D" id="3.30.50.10">
    <property type="entry name" value="Erythroid Transcription Factor GATA-1, subunit A"/>
    <property type="match status" value="1"/>
</dbReference>
<feature type="region of interest" description="Disordered" evidence="9">
    <location>
        <begin position="365"/>
        <end position="408"/>
    </location>
</feature>
<protein>
    <submittedName>
        <fullName evidence="11">Cir1p</fullName>
    </submittedName>
</protein>
<dbReference type="InterPro" id="IPR013088">
    <property type="entry name" value="Znf_NHR/GATA"/>
</dbReference>
<dbReference type="GO" id="GO:0000122">
    <property type="term" value="P:negative regulation of transcription by RNA polymerase II"/>
    <property type="evidence" value="ECO:0007669"/>
    <property type="project" value="TreeGrafter"/>
</dbReference>
<sequence>MAISSVERHTLSLPSEHDSGFMSACKPLAQPDDQADSNAALSLPRRTNGRKPVAWHTEAPSATSSDASSPISHDEEKHTSPVKQRRTCASTDSPAAGSCPGDGLCNGMGGTSSCSGCPTYNNVISAAADETPAAPIHSEPESKVSLDDKDARPAIEALRCTNCQTTTTPLWRRDEAGNNICNACGLYHKLHGTHRPIGMRKTVIKRRKRMIGSAAPGPGAPHERPTHARTPSAAHAKPVLPETFARAERDREAAMVLMEVGTSRWTQQRGTDPGTWPHAAHYEMRNDARVQSNADPRLGTPWKARHSVLPSMCIESNTPYTGGIRIADLERLRDELCMERNRLDALLERTEYTLAEAHRQRFDTPRLHRASADDSQGSDSEPVSLHAYDVRETRTNSDEAAAQPLQRGAKRAYPNGIHCL</sequence>
<dbReference type="GO" id="GO:0005634">
    <property type="term" value="C:nucleus"/>
    <property type="evidence" value="ECO:0007669"/>
    <property type="project" value="UniProtKB-SubCell"/>
</dbReference>
<evidence type="ECO:0000256" key="1">
    <source>
        <dbReference type="ARBA" id="ARBA00004123"/>
    </source>
</evidence>
<dbReference type="GO" id="GO:0045944">
    <property type="term" value="P:positive regulation of transcription by RNA polymerase II"/>
    <property type="evidence" value="ECO:0007669"/>
    <property type="project" value="TreeGrafter"/>
</dbReference>
<dbReference type="PANTHER" id="PTHR10071">
    <property type="entry name" value="TRANSCRIPTION FACTOR GATA FAMILY MEMBER"/>
    <property type="match status" value="1"/>
</dbReference>
<dbReference type="FunFam" id="3.30.50.10:FF:000007">
    <property type="entry name" value="Nitrogen regulatory AreA, N-terminal"/>
    <property type="match status" value="1"/>
</dbReference>
<dbReference type="Proteomes" id="UP000232875">
    <property type="component" value="Unassembled WGS sequence"/>
</dbReference>
<dbReference type="STRING" id="2020962.A0A2N1JDA2"/>
<comment type="subcellular location">
    <subcellularLocation>
        <location evidence="1">Nucleus</location>
    </subcellularLocation>
</comment>
<organism evidence="11 12">
    <name type="scientific">Malassezia vespertilionis</name>
    <dbReference type="NCBI Taxonomy" id="2020962"/>
    <lineage>
        <taxon>Eukaryota</taxon>
        <taxon>Fungi</taxon>
        <taxon>Dikarya</taxon>
        <taxon>Basidiomycota</taxon>
        <taxon>Ustilaginomycotina</taxon>
        <taxon>Malasseziomycetes</taxon>
        <taxon>Malasseziales</taxon>
        <taxon>Malasseziaceae</taxon>
        <taxon>Malassezia</taxon>
    </lineage>
</organism>
<dbReference type="EMBL" id="KZ454989">
    <property type="protein sequence ID" value="PKI84526.1"/>
    <property type="molecule type" value="Genomic_DNA"/>
</dbReference>
<dbReference type="AlphaFoldDB" id="A0A2N1JDA2"/>
<feature type="domain" description="GATA-type" evidence="10">
    <location>
        <begin position="154"/>
        <end position="207"/>
    </location>
</feature>
<evidence type="ECO:0000256" key="4">
    <source>
        <dbReference type="ARBA" id="ARBA00022833"/>
    </source>
</evidence>
<feature type="compositionally biased region" description="Basic and acidic residues" evidence="9">
    <location>
        <begin position="1"/>
        <end position="19"/>
    </location>
</feature>
<evidence type="ECO:0000256" key="5">
    <source>
        <dbReference type="ARBA" id="ARBA00023015"/>
    </source>
</evidence>
<dbReference type="SMART" id="SM00401">
    <property type="entry name" value="ZnF_GATA"/>
    <property type="match status" value="1"/>
</dbReference>
<dbReference type="Pfam" id="PF00320">
    <property type="entry name" value="GATA"/>
    <property type="match status" value="1"/>
</dbReference>
<dbReference type="PROSITE" id="PS50114">
    <property type="entry name" value="GATA_ZN_FINGER_2"/>
    <property type="match status" value="1"/>
</dbReference>
<keyword evidence="5" id="KW-0805">Transcription regulation</keyword>
<feature type="compositionally biased region" description="Low complexity" evidence="9">
    <location>
        <begin position="59"/>
        <end position="71"/>
    </location>
</feature>
<keyword evidence="7" id="KW-0539">Nucleus</keyword>
<evidence type="ECO:0000256" key="7">
    <source>
        <dbReference type="ARBA" id="ARBA00023242"/>
    </source>
</evidence>
<keyword evidence="4" id="KW-0862">Zinc</keyword>
<evidence type="ECO:0000256" key="9">
    <source>
        <dbReference type="SAM" id="MobiDB-lite"/>
    </source>
</evidence>
<evidence type="ECO:0000256" key="2">
    <source>
        <dbReference type="ARBA" id="ARBA00022723"/>
    </source>
</evidence>
<dbReference type="OrthoDB" id="515401at2759"/>
<evidence type="ECO:0000256" key="6">
    <source>
        <dbReference type="ARBA" id="ARBA00023163"/>
    </source>
</evidence>
<dbReference type="CDD" id="cd00202">
    <property type="entry name" value="ZnF_GATA"/>
    <property type="match status" value="1"/>
</dbReference>
<dbReference type="InterPro" id="IPR000679">
    <property type="entry name" value="Znf_GATA"/>
</dbReference>